<dbReference type="InterPro" id="IPR052173">
    <property type="entry name" value="Beta-lactam_resp_regulator"/>
</dbReference>
<evidence type="ECO:0000256" key="1">
    <source>
        <dbReference type="SAM" id="Phobius"/>
    </source>
</evidence>
<accession>A0ABD5BAP4</accession>
<feature type="transmembrane region" description="Helical" evidence="1">
    <location>
        <begin position="36"/>
        <end position="58"/>
    </location>
</feature>
<organism evidence="3 4">
    <name type="scientific">Elizabethkingia miricola</name>
    <name type="common">Chryseobacterium miricola</name>
    <dbReference type="NCBI Taxonomy" id="172045"/>
    <lineage>
        <taxon>Bacteria</taxon>
        <taxon>Pseudomonadati</taxon>
        <taxon>Bacteroidota</taxon>
        <taxon>Flavobacteriia</taxon>
        <taxon>Flavobacteriales</taxon>
        <taxon>Weeksellaceae</taxon>
        <taxon>Elizabethkingia</taxon>
    </lineage>
</organism>
<dbReference type="PANTHER" id="PTHR34978">
    <property type="entry name" value="POSSIBLE SENSOR-TRANSDUCER PROTEIN BLAR"/>
    <property type="match status" value="1"/>
</dbReference>
<dbReference type="RefSeq" id="WP_309047295.1">
    <property type="nucleotide sequence ID" value="NZ_JAUCQJ010000005.1"/>
</dbReference>
<protein>
    <submittedName>
        <fullName evidence="3">M56 family metallopeptidase</fullName>
    </submittedName>
</protein>
<dbReference type="AlphaFoldDB" id="A0ABD5BAP4"/>
<keyword evidence="1" id="KW-1133">Transmembrane helix</keyword>
<evidence type="ECO:0000259" key="2">
    <source>
        <dbReference type="Pfam" id="PF05569"/>
    </source>
</evidence>
<keyword evidence="1" id="KW-0812">Transmembrane</keyword>
<feature type="domain" description="Peptidase M56" evidence="2">
    <location>
        <begin position="159"/>
        <end position="252"/>
    </location>
</feature>
<evidence type="ECO:0000313" key="3">
    <source>
        <dbReference type="EMBL" id="MDQ8750477.1"/>
    </source>
</evidence>
<sequence length="765" mass="88180">MEILLYLGKMLLCSAIMWSYYLLFLKDKTFHHYNRFYLLATIVISLFLPLLKVEYFTIETDNRIFLLLQSFSLQTTRQATAGFDWKSIALFILLVVSIVLFIRLLIGIYKINRMKNQYDGKELKGVRFYITDLHDAPFSFFKNLFWKKSIEIDSDLGKQILKHEMVHIEQKHSWDKLFIEFVQAVFWFNPIFYWLKKELFLIHEYLADKKAVKQNDTKAFAQMLLASKFSGTHLPATSPFLSSNLKKRLQMLTKPHYTKFSYARRVMALPVLFGISFTYLVTAKNKEIAKTNREIAVAINALQQDTIGSGNNKNVHIQINENNNRGSLLTKIEQASDNAIFKINGKAVTKSEFTEFYHQNKKARYAYNHSGTSGSGTSIFDAYDLSSKDLSGDTKSKFAENSKRFKNNQRSIIYNGNYVRYEDMTAEQKKDFDKAMKEAQKAKDYINSAEYKKIIADAKKAGEEGRKAAEKARAYLNSDEYKKIMEDSRKAAEIGRREAEKARAYLNSDEYKKIMEDSRKAAEIGRREAEKARAYLNSAEYKQIMENARRESEKARNYMNSPEYKQIMENAKKAAEDGRKQAEKAREYLNSPEYKKMMEESRLAAQNWSSKFKDSFKNVDFSGTFMTKEKQNKVLEELKSSLKDKNMKDEDIQKIIENVKKNFSNSSKVGTAINISAKTDSPFVMAVAGNEPKSYSFTSTYSTTGDDVGKPSLKITSFGKDAEVYLNGVKVEYDDIKDINPKEIQSMSVSKSTGKKTIIKIQKKP</sequence>
<proteinExistence type="predicted"/>
<keyword evidence="1" id="KW-0472">Membrane</keyword>
<dbReference type="CDD" id="cd07341">
    <property type="entry name" value="M56_BlaR1_MecR1_like"/>
    <property type="match status" value="1"/>
</dbReference>
<comment type="caution">
    <text evidence="3">The sequence shown here is derived from an EMBL/GenBank/DDBJ whole genome shotgun (WGS) entry which is preliminary data.</text>
</comment>
<dbReference type="PANTHER" id="PTHR34978:SF3">
    <property type="entry name" value="SLR0241 PROTEIN"/>
    <property type="match status" value="1"/>
</dbReference>
<name>A0ABD5BAP4_ELIMR</name>
<feature type="transmembrane region" description="Helical" evidence="1">
    <location>
        <begin position="6"/>
        <end position="24"/>
    </location>
</feature>
<dbReference type="InterPro" id="IPR008756">
    <property type="entry name" value="Peptidase_M56"/>
</dbReference>
<feature type="transmembrane region" description="Helical" evidence="1">
    <location>
        <begin position="88"/>
        <end position="106"/>
    </location>
</feature>
<feature type="transmembrane region" description="Helical" evidence="1">
    <location>
        <begin position="262"/>
        <end position="281"/>
    </location>
</feature>
<dbReference type="EMBL" id="JAUCQJ010000005">
    <property type="protein sequence ID" value="MDQ8750477.1"/>
    <property type="molecule type" value="Genomic_DNA"/>
</dbReference>
<dbReference type="Proteomes" id="UP001239265">
    <property type="component" value="Unassembled WGS sequence"/>
</dbReference>
<reference evidence="3 4" key="1">
    <citation type="submission" date="2023-06" db="EMBL/GenBank/DDBJ databases">
        <title>Nosocomial Elizabethkingia miricola genome.</title>
        <authorList>
            <person name="Morgado S."/>
            <person name="Fonseca E."/>
            <person name="Freitas F."/>
            <person name="Vicente A.C."/>
        </authorList>
    </citation>
    <scope>NUCLEOTIDE SEQUENCE [LARGE SCALE GENOMIC DNA]</scope>
    <source>
        <strain evidence="3 4">EM15</strain>
    </source>
</reference>
<dbReference type="Pfam" id="PF05569">
    <property type="entry name" value="Peptidase_M56"/>
    <property type="match status" value="1"/>
</dbReference>
<gene>
    <name evidence="3" type="ORF">QT385_17610</name>
</gene>
<evidence type="ECO:0000313" key="4">
    <source>
        <dbReference type="Proteomes" id="UP001239265"/>
    </source>
</evidence>